<dbReference type="PROSITE" id="PS50103">
    <property type="entry name" value="ZF_C3H1"/>
    <property type="match status" value="2"/>
</dbReference>
<evidence type="ECO:0000313" key="8">
    <source>
        <dbReference type="Proteomes" id="UP000198211"/>
    </source>
</evidence>
<dbReference type="GO" id="GO:0005634">
    <property type="term" value="C:nucleus"/>
    <property type="evidence" value="ECO:0007669"/>
    <property type="project" value="TreeGrafter"/>
</dbReference>
<dbReference type="GO" id="GO:0008270">
    <property type="term" value="F:zinc ion binding"/>
    <property type="evidence" value="ECO:0007669"/>
    <property type="project" value="UniProtKB-KW"/>
</dbReference>
<dbReference type="AlphaFoldDB" id="A0A225X2X3"/>
<sequence>MFCSLQNKVPDCKMFLRGACTRENCKYRHVKVSATAGLCEPFSKGYCPKGCSCPLRHELPSKSPTATATATKGQTPSSTASGTLPSQSVGSTSASASSSPTSSNGSLLNDNAELSIRPNIRFASKHSAGFPSLFDGLRRTAK</sequence>
<keyword evidence="8" id="KW-1185">Reference proteome</keyword>
<evidence type="ECO:0000256" key="5">
    <source>
        <dbReference type="SAM" id="MobiDB-lite"/>
    </source>
</evidence>
<feature type="domain" description="C3H1-type" evidence="6">
    <location>
        <begin position="33"/>
        <end position="60"/>
    </location>
</feature>
<dbReference type="OrthoDB" id="411372at2759"/>
<dbReference type="SMART" id="SM00356">
    <property type="entry name" value="ZnF_C3H1"/>
    <property type="match status" value="2"/>
</dbReference>
<evidence type="ECO:0000256" key="4">
    <source>
        <dbReference type="PROSITE-ProRule" id="PRU00723"/>
    </source>
</evidence>
<reference evidence="8" key="1">
    <citation type="submission" date="2017-03" db="EMBL/GenBank/DDBJ databases">
        <title>Phytopthora megakarya and P. palmivora, two closely related causual agents of cacao black pod achieved similar genome size and gene model numbers by different mechanisms.</title>
        <authorList>
            <person name="Ali S."/>
            <person name="Shao J."/>
            <person name="Larry D.J."/>
            <person name="Kronmiller B."/>
            <person name="Shen D."/>
            <person name="Strem M.D."/>
            <person name="Melnick R.L."/>
            <person name="Guiltinan M.J."/>
            <person name="Tyler B.M."/>
            <person name="Meinhardt L.W."/>
            <person name="Bailey B.A."/>
        </authorList>
    </citation>
    <scope>NUCLEOTIDE SEQUENCE [LARGE SCALE GENOMIC DNA]</scope>
    <source>
        <strain evidence="8">zdho120</strain>
    </source>
</reference>
<dbReference type="Proteomes" id="UP000198211">
    <property type="component" value="Unassembled WGS sequence"/>
</dbReference>
<keyword evidence="1 4" id="KW-0479">Metal-binding</keyword>
<evidence type="ECO:0000256" key="3">
    <source>
        <dbReference type="ARBA" id="ARBA00022833"/>
    </source>
</evidence>
<feature type="domain" description="C3H1-type" evidence="6">
    <location>
        <begin position="6"/>
        <end position="32"/>
    </location>
</feature>
<accession>A0A225X2X3</accession>
<dbReference type="InterPro" id="IPR036855">
    <property type="entry name" value="Znf_CCCH_sf"/>
</dbReference>
<keyword evidence="2 4" id="KW-0863">Zinc-finger</keyword>
<organism evidence="7 8">
    <name type="scientific">Phytophthora megakarya</name>
    <dbReference type="NCBI Taxonomy" id="4795"/>
    <lineage>
        <taxon>Eukaryota</taxon>
        <taxon>Sar</taxon>
        <taxon>Stramenopiles</taxon>
        <taxon>Oomycota</taxon>
        <taxon>Peronosporomycetes</taxon>
        <taxon>Peronosporales</taxon>
        <taxon>Peronosporaceae</taxon>
        <taxon>Phytophthora</taxon>
    </lineage>
</organism>
<dbReference type="InterPro" id="IPR000571">
    <property type="entry name" value="Znf_CCCH"/>
</dbReference>
<dbReference type="EMBL" id="NBNE01000054">
    <property type="protein sequence ID" value="OWZ23598.1"/>
    <property type="molecule type" value="Genomic_DNA"/>
</dbReference>
<keyword evidence="3 4" id="KW-0862">Zinc</keyword>
<dbReference type="Gene3D" id="4.10.1000.10">
    <property type="entry name" value="Zinc finger, CCCH-type"/>
    <property type="match status" value="1"/>
</dbReference>
<feature type="compositionally biased region" description="Polar residues" evidence="5">
    <location>
        <begin position="72"/>
        <end position="84"/>
    </location>
</feature>
<evidence type="ECO:0000256" key="1">
    <source>
        <dbReference type="ARBA" id="ARBA00022723"/>
    </source>
</evidence>
<feature type="zinc finger region" description="C3H1-type" evidence="4">
    <location>
        <begin position="33"/>
        <end position="60"/>
    </location>
</feature>
<comment type="caution">
    <text evidence="7">The sequence shown here is derived from an EMBL/GenBank/DDBJ whole genome shotgun (WGS) entry which is preliminary data.</text>
</comment>
<dbReference type="SUPFAM" id="SSF90229">
    <property type="entry name" value="CCCH zinc finger"/>
    <property type="match status" value="1"/>
</dbReference>
<name>A0A225X2X3_9STRA</name>
<dbReference type="PANTHER" id="PTHR46156:SF1">
    <property type="entry name" value="ZINC FINGER CCCH DOMAIN-CONTAINING PROTEIN 3"/>
    <property type="match status" value="1"/>
</dbReference>
<evidence type="ECO:0000259" key="6">
    <source>
        <dbReference type="PROSITE" id="PS50103"/>
    </source>
</evidence>
<feature type="zinc finger region" description="C3H1-type" evidence="4">
    <location>
        <begin position="6"/>
        <end position="32"/>
    </location>
</feature>
<protein>
    <recommendedName>
        <fullName evidence="6">C3H1-type domain-containing protein</fullName>
    </recommendedName>
</protein>
<evidence type="ECO:0000256" key="2">
    <source>
        <dbReference type="ARBA" id="ARBA00022771"/>
    </source>
</evidence>
<dbReference type="PANTHER" id="PTHR46156">
    <property type="entry name" value="CCCH ZINGC FINGER"/>
    <property type="match status" value="1"/>
</dbReference>
<gene>
    <name evidence="7" type="ORF">PHMEG_0001506</name>
</gene>
<feature type="compositionally biased region" description="Low complexity" evidence="5">
    <location>
        <begin position="85"/>
        <end position="109"/>
    </location>
</feature>
<proteinExistence type="predicted"/>
<evidence type="ECO:0000313" key="7">
    <source>
        <dbReference type="EMBL" id="OWZ23598.1"/>
    </source>
</evidence>
<feature type="region of interest" description="Disordered" evidence="5">
    <location>
        <begin position="62"/>
        <end position="110"/>
    </location>
</feature>